<dbReference type="GO" id="GO:0009507">
    <property type="term" value="C:chloroplast"/>
    <property type="evidence" value="ECO:0007669"/>
    <property type="project" value="TreeGrafter"/>
</dbReference>
<evidence type="ECO:0000256" key="4">
    <source>
        <dbReference type="ARBA" id="ARBA00022822"/>
    </source>
</evidence>
<dbReference type="CDD" id="cd04724">
    <property type="entry name" value="Tryptophan_synthase_alpha"/>
    <property type="match status" value="1"/>
</dbReference>
<gene>
    <name evidence="9" type="ORF">NCGR_LOCUS4693</name>
</gene>
<comment type="caution">
    <text evidence="9">The sequence shown here is derived from an EMBL/GenBank/DDBJ whole genome shotgun (WGS) entry which is preliminary data.</text>
</comment>
<dbReference type="InterPro" id="IPR011060">
    <property type="entry name" value="RibuloseP-bd_barrel"/>
</dbReference>
<evidence type="ECO:0000313" key="10">
    <source>
        <dbReference type="Proteomes" id="UP000604825"/>
    </source>
</evidence>
<dbReference type="AlphaFoldDB" id="A0A811MLD1"/>
<comment type="pathway">
    <text evidence="1">Amino-acid biosynthesis; L-tryptophan biosynthesis; L-tryptophan from chorismate: step 5/5.</text>
</comment>
<dbReference type="Gene3D" id="3.20.20.70">
    <property type="entry name" value="Aldolase class I"/>
    <property type="match status" value="2"/>
</dbReference>
<reference evidence="9" key="1">
    <citation type="submission" date="2020-10" db="EMBL/GenBank/DDBJ databases">
        <authorList>
            <person name="Han B."/>
            <person name="Lu T."/>
            <person name="Zhao Q."/>
            <person name="Huang X."/>
            <person name="Zhao Y."/>
        </authorList>
    </citation>
    <scope>NUCLEOTIDE SEQUENCE</scope>
</reference>
<dbReference type="GO" id="GO:0005829">
    <property type="term" value="C:cytosol"/>
    <property type="evidence" value="ECO:0007669"/>
    <property type="project" value="TreeGrafter"/>
</dbReference>
<evidence type="ECO:0000256" key="2">
    <source>
        <dbReference type="ARBA" id="ARBA00012043"/>
    </source>
</evidence>
<proteinExistence type="inferred from homology"/>
<dbReference type="PANTHER" id="PTHR43406:SF3">
    <property type="entry name" value="TRYPTOPHAN SYNTHASE"/>
    <property type="match status" value="1"/>
</dbReference>
<dbReference type="InterPro" id="IPR018204">
    <property type="entry name" value="Trp_synthase_alpha_AS"/>
</dbReference>
<dbReference type="HAMAP" id="MF_00131">
    <property type="entry name" value="Trp_synth_alpha"/>
    <property type="match status" value="1"/>
</dbReference>
<keyword evidence="10" id="KW-1185">Reference proteome</keyword>
<dbReference type="EMBL" id="CAJGYO010000001">
    <property type="protein sequence ID" value="CAD6207068.1"/>
    <property type="molecule type" value="Genomic_DNA"/>
</dbReference>
<evidence type="ECO:0000256" key="8">
    <source>
        <dbReference type="RuleBase" id="RU003662"/>
    </source>
</evidence>
<keyword evidence="4" id="KW-0822">Tryptophan biosynthesis</keyword>
<evidence type="ECO:0000256" key="1">
    <source>
        <dbReference type="ARBA" id="ARBA00004733"/>
    </source>
</evidence>
<name>A0A811MLD1_9POAL</name>
<comment type="similarity">
    <text evidence="8">Belongs to the TrpA family.</text>
</comment>
<dbReference type="GO" id="GO:0004834">
    <property type="term" value="F:tryptophan synthase activity"/>
    <property type="evidence" value="ECO:0007669"/>
    <property type="project" value="UniProtKB-EC"/>
</dbReference>
<keyword evidence="6" id="KW-0456">Lyase</keyword>
<accession>A0A811MLD1</accession>
<evidence type="ECO:0000256" key="6">
    <source>
        <dbReference type="ARBA" id="ARBA00023239"/>
    </source>
</evidence>
<dbReference type="Pfam" id="PF00290">
    <property type="entry name" value="Trp_syntA"/>
    <property type="match status" value="2"/>
</dbReference>
<dbReference type="Proteomes" id="UP000604825">
    <property type="component" value="Unassembled WGS sequence"/>
</dbReference>
<dbReference type="OrthoDB" id="10050244at2759"/>
<evidence type="ECO:0000256" key="7">
    <source>
        <dbReference type="ARBA" id="ARBA00049047"/>
    </source>
</evidence>
<evidence type="ECO:0000256" key="5">
    <source>
        <dbReference type="ARBA" id="ARBA00023141"/>
    </source>
</evidence>
<protein>
    <recommendedName>
        <fullName evidence="2">tryptophan synthase</fullName>
        <ecNumber evidence="2">4.2.1.20</ecNumber>
    </recommendedName>
</protein>
<comment type="catalytic activity">
    <reaction evidence="7">
        <text>(1S,2R)-1-C-(indol-3-yl)glycerol 3-phosphate + L-serine = D-glyceraldehyde 3-phosphate + L-tryptophan + H2O</text>
        <dbReference type="Rhea" id="RHEA:10532"/>
        <dbReference type="ChEBI" id="CHEBI:15377"/>
        <dbReference type="ChEBI" id="CHEBI:33384"/>
        <dbReference type="ChEBI" id="CHEBI:57912"/>
        <dbReference type="ChEBI" id="CHEBI:58866"/>
        <dbReference type="ChEBI" id="CHEBI:59776"/>
        <dbReference type="EC" id="4.2.1.20"/>
    </reaction>
</comment>
<evidence type="ECO:0000313" key="9">
    <source>
        <dbReference type="EMBL" id="CAD6207068.1"/>
    </source>
</evidence>
<dbReference type="SUPFAM" id="SSF51366">
    <property type="entry name" value="Ribulose-phoshate binding barrel"/>
    <property type="match status" value="1"/>
</dbReference>
<dbReference type="UniPathway" id="UPA00035">
    <property type="reaction ID" value="UER00044"/>
</dbReference>
<evidence type="ECO:0000256" key="3">
    <source>
        <dbReference type="ARBA" id="ARBA00022605"/>
    </source>
</evidence>
<dbReference type="PANTHER" id="PTHR43406">
    <property type="entry name" value="TRYPTOPHAN SYNTHASE, ALPHA CHAIN"/>
    <property type="match status" value="1"/>
</dbReference>
<dbReference type="InterPro" id="IPR013785">
    <property type="entry name" value="Aldolase_TIM"/>
</dbReference>
<dbReference type="EC" id="4.2.1.20" evidence="2"/>
<keyword evidence="3" id="KW-0028">Amino-acid biosynthesis</keyword>
<organism evidence="9 10">
    <name type="scientific">Miscanthus lutarioriparius</name>
    <dbReference type="NCBI Taxonomy" id="422564"/>
    <lineage>
        <taxon>Eukaryota</taxon>
        <taxon>Viridiplantae</taxon>
        <taxon>Streptophyta</taxon>
        <taxon>Embryophyta</taxon>
        <taxon>Tracheophyta</taxon>
        <taxon>Spermatophyta</taxon>
        <taxon>Magnoliopsida</taxon>
        <taxon>Liliopsida</taxon>
        <taxon>Poales</taxon>
        <taxon>Poaceae</taxon>
        <taxon>PACMAD clade</taxon>
        <taxon>Panicoideae</taxon>
        <taxon>Andropogonodae</taxon>
        <taxon>Andropogoneae</taxon>
        <taxon>Saccharinae</taxon>
        <taxon>Miscanthus</taxon>
    </lineage>
</organism>
<dbReference type="PROSITE" id="PS00167">
    <property type="entry name" value="TRP_SYNTHASE_ALPHA"/>
    <property type="match status" value="1"/>
</dbReference>
<sequence>MASAIKAASTSRWSSSLAVQSSPLPKRVAMPGRRRSVATVRAVAGVAPAALAAPAKLTGAGGRRRLTVSQTMSKLREQGKTAFIPYITAGDPDLATTAEALRLLDACGADVIELGVPFSDPYADGPDAGVHGLLVPDLPYGTSCALRSEAIKNNLELVLLTTPSTPADRMEEITKASQGFVYLVSVNGVTGSRADVNTRVESLIQEVKQVTDKPVAVGFGVSTPEHVKQIAGWGADGVIIGSAIVRQLCEAATPEDGLKRLEEYTRSIKAAMP</sequence>
<dbReference type="InterPro" id="IPR002028">
    <property type="entry name" value="Trp_synthase_suA"/>
</dbReference>
<keyword evidence="5" id="KW-0057">Aromatic amino acid biosynthesis</keyword>
<dbReference type="NCBIfam" id="TIGR00262">
    <property type="entry name" value="trpA"/>
    <property type="match status" value="1"/>
</dbReference>